<dbReference type="InterPro" id="IPR048279">
    <property type="entry name" value="MdtK-like"/>
</dbReference>
<dbReference type="RefSeq" id="WP_007954586.1">
    <property type="nucleotide sequence ID" value="NZ_CP010978.1"/>
</dbReference>
<feature type="transmembrane region" description="Helical" evidence="7">
    <location>
        <begin position="40"/>
        <end position="60"/>
    </location>
</feature>
<comment type="subcellular location">
    <subcellularLocation>
        <location evidence="1">Cell membrane</location>
        <topology evidence="1">Multi-pass membrane protein</topology>
    </subcellularLocation>
</comment>
<keyword evidence="6 7" id="KW-0472">Membrane</keyword>
<keyword evidence="3" id="KW-1003">Cell membrane</keyword>
<feature type="transmembrane region" description="Helical" evidence="7">
    <location>
        <begin position="259"/>
        <end position="284"/>
    </location>
</feature>
<dbReference type="EMBL" id="CP010978">
    <property type="protein sequence ID" value="AJQ26215.1"/>
    <property type="molecule type" value="Genomic_DNA"/>
</dbReference>
<dbReference type="NCBIfam" id="TIGR00797">
    <property type="entry name" value="matE"/>
    <property type="match status" value="1"/>
</dbReference>
<dbReference type="GO" id="GO:0005886">
    <property type="term" value="C:plasma membrane"/>
    <property type="evidence" value="ECO:0007669"/>
    <property type="project" value="UniProtKB-SubCell"/>
</dbReference>
<evidence type="ECO:0000256" key="7">
    <source>
        <dbReference type="SAM" id="Phobius"/>
    </source>
</evidence>
<keyword evidence="4 7" id="KW-0812">Transmembrane</keyword>
<dbReference type="AlphaFoldDB" id="I8U2I8"/>
<feature type="transmembrane region" description="Helical" evidence="7">
    <location>
        <begin position="378"/>
        <end position="397"/>
    </location>
</feature>
<feature type="transmembrane region" description="Helical" evidence="7">
    <location>
        <begin position="187"/>
        <end position="209"/>
    </location>
</feature>
<dbReference type="Pfam" id="PF01554">
    <property type="entry name" value="MatE"/>
    <property type="match status" value="2"/>
</dbReference>
<dbReference type="OrthoDB" id="9776324at2"/>
<feature type="transmembrane region" description="Helical" evidence="7">
    <location>
        <begin position="437"/>
        <end position="456"/>
    </location>
</feature>
<dbReference type="PANTHER" id="PTHR43549">
    <property type="entry name" value="MULTIDRUG RESISTANCE PROTEIN YPNP-RELATED"/>
    <property type="match status" value="1"/>
</dbReference>
<dbReference type="PIRSF" id="PIRSF006603">
    <property type="entry name" value="DinF"/>
    <property type="match status" value="1"/>
</dbReference>
<dbReference type="KEGG" id="pft:JBW_00863"/>
<protein>
    <submittedName>
        <fullName evidence="8">MATE efflux family protein</fullName>
    </submittedName>
</protein>
<feature type="transmembrane region" description="Helical" evidence="7">
    <location>
        <begin position="304"/>
        <end position="324"/>
    </location>
</feature>
<evidence type="ECO:0000313" key="8">
    <source>
        <dbReference type="EMBL" id="AJQ26215.1"/>
    </source>
</evidence>
<feature type="transmembrane region" description="Helical" evidence="7">
    <location>
        <begin position="409"/>
        <end position="431"/>
    </location>
</feature>
<dbReference type="InterPro" id="IPR002528">
    <property type="entry name" value="MATE_fam"/>
</dbReference>
<dbReference type="STRING" id="1192197.JBW_00863"/>
<keyword evidence="2" id="KW-0813">Transport</keyword>
<evidence type="ECO:0000256" key="5">
    <source>
        <dbReference type="ARBA" id="ARBA00022989"/>
    </source>
</evidence>
<feature type="transmembrane region" description="Helical" evidence="7">
    <location>
        <begin position="157"/>
        <end position="175"/>
    </location>
</feature>
<dbReference type="GO" id="GO:0042910">
    <property type="term" value="F:xenobiotic transmembrane transporter activity"/>
    <property type="evidence" value="ECO:0007669"/>
    <property type="project" value="InterPro"/>
</dbReference>
<evidence type="ECO:0000256" key="4">
    <source>
        <dbReference type="ARBA" id="ARBA00022692"/>
    </source>
</evidence>
<name>I8U2I8_9FIRM</name>
<dbReference type="HOGENOM" id="CLU_012893_0_1_9"/>
<evidence type="ECO:0000256" key="1">
    <source>
        <dbReference type="ARBA" id="ARBA00004651"/>
    </source>
</evidence>
<organism evidence="8 9">
    <name type="scientific">Pelosinus fermentans JBW45</name>
    <dbReference type="NCBI Taxonomy" id="1192197"/>
    <lineage>
        <taxon>Bacteria</taxon>
        <taxon>Bacillati</taxon>
        <taxon>Bacillota</taxon>
        <taxon>Negativicutes</taxon>
        <taxon>Selenomonadales</taxon>
        <taxon>Sporomusaceae</taxon>
        <taxon>Pelosinus</taxon>
    </lineage>
</organism>
<sequence length="479" mass="52834">MLKAIIDSSEMNSERVKNSDPDIFDGPIVYTTLRLSIPMLVTQLLSFTYLFVDTYFISMIDKQSTTLVSAVGLVFPIYLFFLNICFGLFQGTSSHVARGIGEKKEEVINKIGDSALLLVIVIGVVTFVLSVLFGEQIIRFFAGSQLTAETIKYGLEYFYYILPGLEMFLITHVYCGILQGEGLAKYIGWGAVLSTSTNIILNPILIFIFNMGVKGSALATSIAIGLSLIYLTVLFVRGKTTIHFKWNVFNANKKLIKEILWISVPASLGMFLITISTGILNNIVSSVSQAAMNAWVLVSRTDQLFVIPSTAIATTTITMIGQNYGRGNLMRAAKIFRVNVILCISICAILAFLYIIFAPELFQLFSSVPEVVDGSVKQVRLLAFTTLCSATVLVISLSFQATGRPMPNLINCFIFMVITCTPLCLPLFGFAIQDMTPIFICVGTGNILTFIIAFIWGNRHFKQLGFNGKIVQTVNKKIP</sequence>
<accession>I8U2I8</accession>
<reference evidence="9" key="2">
    <citation type="submission" date="2015-02" db="EMBL/GenBank/DDBJ databases">
        <title>Complete Genome Sequence of Pelosinus fermentans JBW45.</title>
        <authorList>
            <person name="De Leon K.B."/>
            <person name="Utturkar S.M."/>
            <person name="Camilleri L.B."/>
            <person name="Arkin A.P."/>
            <person name="Fields M.W."/>
            <person name="Brown S.D."/>
            <person name="Wall J.D."/>
        </authorList>
    </citation>
    <scope>NUCLEOTIDE SEQUENCE [LARGE SCALE GENOMIC DNA]</scope>
    <source>
        <strain evidence="9">JBW45</strain>
    </source>
</reference>
<evidence type="ECO:0000256" key="3">
    <source>
        <dbReference type="ARBA" id="ARBA00022475"/>
    </source>
</evidence>
<dbReference type="PANTHER" id="PTHR43549:SF2">
    <property type="entry name" value="MULTIDRUG RESISTANCE PROTEIN NORM-RELATED"/>
    <property type="match status" value="1"/>
</dbReference>
<feature type="transmembrane region" description="Helical" evidence="7">
    <location>
        <begin position="66"/>
        <end position="89"/>
    </location>
</feature>
<proteinExistence type="predicted"/>
<evidence type="ECO:0000313" key="9">
    <source>
        <dbReference type="Proteomes" id="UP000005361"/>
    </source>
</evidence>
<reference evidence="8 9" key="1">
    <citation type="journal article" date="2015" name="Genome Announc.">
        <title>Complete Genome Sequence of Pelosinus fermentans JBW45, a Member of a Remarkably Competitive Group of Negativicutes in the Firmicutes Phylum.</title>
        <authorList>
            <person name="De Leon K.B."/>
            <person name="Utturkar S.M."/>
            <person name="Camilleri L.B."/>
            <person name="Elias D.A."/>
            <person name="Arkin A.P."/>
            <person name="Fields M.W."/>
            <person name="Brown S.D."/>
            <person name="Wall J.D."/>
        </authorList>
    </citation>
    <scope>NUCLEOTIDE SEQUENCE [LARGE SCALE GENOMIC DNA]</scope>
    <source>
        <strain evidence="8 9">JBW45</strain>
    </source>
</reference>
<evidence type="ECO:0000256" key="2">
    <source>
        <dbReference type="ARBA" id="ARBA00022448"/>
    </source>
</evidence>
<dbReference type="Proteomes" id="UP000005361">
    <property type="component" value="Chromosome"/>
</dbReference>
<gene>
    <name evidence="8" type="ORF">JBW_00863</name>
</gene>
<keyword evidence="5 7" id="KW-1133">Transmembrane helix</keyword>
<feature type="transmembrane region" description="Helical" evidence="7">
    <location>
        <begin position="215"/>
        <end position="238"/>
    </location>
</feature>
<dbReference type="InterPro" id="IPR052031">
    <property type="entry name" value="Membrane_Transporter-Flippase"/>
</dbReference>
<evidence type="ECO:0000256" key="6">
    <source>
        <dbReference type="ARBA" id="ARBA00023136"/>
    </source>
</evidence>
<dbReference type="GO" id="GO:0015297">
    <property type="term" value="F:antiporter activity"/>
    <property type="evidence" value="ECO:0007669"/>
    <property type="project" value="InterPro"/>
</dbReference>
<feature type="transmembrane region" description="Helical" evidence="7">
    <location>
        <begin position="336"/>
        <end position="358"/>
    </location>
</feature>
<feature type="transmembrane region" description="Helical" evidence="7">
    <location>
        <begin position="115"/>
        <end position="137"/>
    </location>
</feature>